<dbReference type="RefSeq" id="WP_156521932.1">
    <property type="nucleotide sequence ID" value="NZ_BMIP01000003.1"/>
</dbReference>
<proteinExistence type="predicted"/>
<evidence type="ECO:0000259" key="11">
    <source>
        <dbReference type="PROSITE" id="PS50929"/>
    </source>
</evidence>
<keyword evidence="4 9" id="KW-0812">Transmembrane</keyword>
<dbReference type="EMBL" id="BMIP01000003">
    <property type="protein sequence ID" value="GGD67649.1"/>
    <property type="molecule type" value="Genomic_DNA"/>
</dbReference>
<dbReference type="OrthoDB" id="5288711at2"/>
<comment type="caution">
    <text evidence="12">The sequence shown here is derived from an EMBL/GenBank/DDBJ whole genome shotgun (WGS) entry which is preliminary data.</text>
</comment>
<dbReference type="InterPro" id="IPR039421">
    <property type="entry name" value="Type_1_exporter"/>
</dbReference>
<feature type="transmembrane region" description="Helical" evidence="9">
    <location>
        <begin position="269"/>
        <end position="288"/>
    </location>
</feature>
<evidence type="ECO:0000256" key="2">
    <source>
        <dbReference type="ARBA" id="ARBA00022448"/>
    </source>
</evidence>
<dbReference type="FunFam" id="3.40.50.300:FF:000299">
    <property type="entry name" value="ABC transporter ATP-binding protein/permease"/>
    <property type="match status" value="1"/>
</dbReference>
<dbReference type="PROSITE" id="PS00211">
    <property type="entry name" value="ABC_TRANSPORTER_1"/>
    <property type="match status" value="1"/>
</dbReference>
<dbReference type="SMART" id="SM00382">
    <property type="entry name" value="AAA"/>
    <property type="match status" value="1"/>
</dbReference>
<keyword evidence="8 9" id="KW-0472">Membrane</keyword>
<dbReference type="InterPro" id="IPR027417">
    <property type="entry name" value="P-loop_NTPase"/>
</dbReference>
<dbReference type="InterPro" id="IPR036640">
    <property type="entry name" value="ABC1_TM_sf"/>
</dbReference>
<feature type="transmembrane region" description="Helical" evidence="9">
    <location>
        <begin position="21"/>
        <end position="47"/>
    </location>
</feature>
<feature type="domain" description="ABC transporter" evidence="10">
    <location>
        <begin position="375"/>
        <end position="611"/>
    </location>
</feature>
<dbReference type="InterPro" id="IPR003439">
    <property type="entry name" value="ABC_transporter-like_ATP-bd"/>
</dbReference>
<name>A0A917DSS3_9SPHN</name>
<dbReference type="GO" id="GO:0140359">
    <property type="term" value="F:ABC-type transporter activity"/>
    <property type="evidence" value="ECO:0007669"/>
    <property type="project" value="InterPro"/>
</dbReference>
<dbReference type="PROSITE" id="PS50893">
    <property type="entry name" value="ABC_TRANSPORTER_2"/>
    <property type="match status" value="1"/>
</dbReference>
<reference evidence="12" key="2">
    <citation type="submission" date="2020-09" db="EMBL/GenBank/DDBJ databases">
        <authorList>
            <person name="Sun Q."/>
            <person name="Zhou Y."/>
        </authorList>
    </citation>
    <scope>NUCLEOTIDE SEQUENCE</scope>
    <source>
        <strain evidence="12">CGMCC 1.15360</strain>
    </source>
</reference>
<keyword evidence="3" id="KW-1003">Cell membrane</keyword>
<keyword evidence="2" id="KW-0813">Transport</keyword>
<evidence type="ECO:0000256" key="3">
    <source>
        <dbReference type="ARBA" id="ARBA00022475"/>
    </source>
</evidence>
<protein>
    <submittedName>
        <fullName evidence="12">ABC transporter ATP-binding protein</fullName>
    </submittedName>
</protein>
<dbReference type="InterPro" id="IPR003593">
    <property type="entry name" value="AAA+_ATPase"/>
</dbReference>
<evidence type="ECO:0000256" key="9">
    <source>
        <dbReference type="SAM" id="Phobius"/>
    </source>
</evidence>
<evidence type="ECO:0000256" key="7">
    <source>
        <dbReference type="ARBA" id="ARBA00022989"/>
    </source>
</evidence>
<evidence type="ECO:0000256" key="6">
    <source>
        <dbReference type="ARBA" id="ARBA00022840"/>
    </source>
</evidence>
<dbReference type="GO" id="GO:0016887">
    <property type="term" value="F:ATP hydrolysis activity"/>
    <property type="evidence" value="ECO:0007669"/>
    <property type="project" value="InterPro"/>
</dbReference>
<accession>A0A917DSS3</accession>
<sequence>MLYLSTFRDLWRLLDRRGRAIAVLLVAMLSISSAFEIVSMFFLFGYLNALSGDAGDGRLSLFSEIYFRSAGSFEGAAFALVAGVLLIAIFCLKNFLGLISSFAMLRFAMKRYERVARELFDGYQSMPIDALRSRGTHEPIQILNSVLVVFRGAFLPLLQACAELNVIIAMLLTLMLMVDPLIVIGGGVLLGFAAALFLRSTQRLSLALGKRMRVAQMNLMSVMNEALRGIIDVRLSGNQRMMSDRFGGVAADFGLADRRVRGLEMIPRAMNELVLAGGIGAAAVWFSMRGTGLASSLPTLAVLGFAGLRITAAMSRLTQEAQKMRQSVDAREHLMHAIEEVAPSLLDPSRRSPTAGYDDRAPLERDGSFDFHEKITLSDVTFRYPGTPKPAIERISLTIPNGSFVAFCGPSGGGKSTLALLVMGMLRPESGQVRCDGWDVNSHDRKWHSQIGYVDQMPFIPPRSLRENVTLGLAADKIHDDEVWQALDLAAIADIARRHPDGLDMKIGEDGFTLSGGQRQRIAIARALYRKPSVLVFDEATAALDVSTEREITRAMANLRGDRTVIAIAHRLSTIEDADMIFMIDEGQVAASGTYGELMAQEEGFRTLAGVK</sequence>
<dbReference type="GO" id="GO:0005886">
    <property type="term" value="C:plasma membrane"/>
    <property type="evidence" value="ECO:0007669"/>
    <property type="project" value="UniProtKB-SubCell"/>
</dbReference>
<keyword evidence="7 9" id="KW-1133">Transmembrane helix</keyword>
<feature type="transmembrane region" description="Helical" evidence="9">
    <location>
        <begin position="166"/>
        <end position="198"/>
    </location>
</feature>
<dbReference type="Proteomes" id="UP000612349">
    <property type="component" value="Unassembled WGS sequence"/>
</dbReference>
<dbReference type="InterPro" id="IPR011527">
    <property type="entry name" value="ABC1_TM_dom"/>
</dbReference>
<evidence type="ECO:0000256" key="8">
    <source>
        <dbReference type="ARBA" id="ARBA00023136"/>
    </source>
</evidence>
<dbReference type="InterPro" id="IPR017871">
    <property type="entry name" value="ABC_transporter-like_CS"/>
</dbReference>
<organism evidence="12 13">
    <name type="scientific">Croceicoccus mobilis</name>
    <dbReference type="NCBI Taxonomy" id="1703339"/>
    <lineage>
        <taxon>Bacteria</taxon>
        <taxon>Pseudomonadati</taxon>
        <taxon>Pseudomonadota</taxon>
        <taxon>Alphaproteobacteria</taxon>
        <taxon>Sphingomonadales</taxon>
        <taxon>Erythrobacteraceae</taxon>
        <taxon>Croceicoccus</taxon>
    </lineage>
</organism>
<keyword evidence="5" id="KW-0547">Nucleotide-binding</keyword>
<comment type="subcellular location">
    <subcellularLocation>
        <location evidence="1">Cell membrane</location>
        <topology evidence="1">Multi-pass membrane protein</topology>
    </subcellularLocation>
</comment>
<evidence type="ECO:0000256" key="4">
    <source>
        <dbReference type="ARBA" id="ARBA00022692"/>
    </source>
</evidence>
<reference evidence="12" key="1">
    <citation type="journal article" date="2014" name="Int. J. Syst. Evol. Microbiol.">
        <title>Complete genome sequence of Corynebacterium casei LMG S-19264T (=DSM 44701T), isolated from a smear-ripened cheese.</title>
        <authorList>
            <consortium name="US DOE Joint Genome Institute (JGI-PGF)"/>
            <person name="Walter F."/>
            <person name="Albersmeier A."/>
            <person name="Kalinowski J."/>
            <person name="Ruckert C."/>
        </authorList>
    </citation>
    <scope>NUCLEOTIDE SEQUENCE</scope>
    <source>
        <strain evidence="12">CGMCC 1.15360</strain>
    </source>
</reference>
<evidence type="ECO:0000256" key="5">
    <source>
        <dbReference type="ARBA" id="ARBA00022741"/>
    </source>
</evidence>
<dbReference type="SUPFAM" id="SSF90123">
    <property type="entry name" value="ABC transporter transmembrane region"/>
    <property type="match status" value="1"/>
</dbReference>
<dbReference type="PANTHER" id="PTHR24221:SF654">
    <property type="entry name" value="ATP-BINDING CASSETTE SUB-FAMILY B MEMBER 6"/>
    <property type="match status" value="1"/>
</dbReference>
<evidence type="ECO:0000259" key="10">
    <source>
        <dbReference type="PROSITE" id="PS50893"/>
    </source>
</evidence>
<dbReference type="Gene3D" id="1.20.1560.10">
    <property type="entry name" value="ABC transporter type 1, transmembrane domain"/>
    <property type="match status" value="1"/>
</dbReference>
<gene>
    <name evidence="12" type="ORF">GCM10010990_16420</name>
</gene>
<feature type="domain" description="ABC transmembrane type-1" evidence="11">
    <location>
        <begin position="23"/>
        <end position="326"/>
    </location>
</feature>
<dbReference type="PANTHER" id="PTHR24221">
    <property type="entry name" value="ATP-BINDING CASSETTE SUB-FAMILY B"/>
    <property type="match status" value="1"/>
</dbReference>
<evidence type="ECO:0000256" key="1">
    <source>
        <dbReference type="ARBA" id="ARBA00004651"/>
    </source>
</evidence>
<dbReference type="Pfam" id="PF00005">
    <property type="entry name" value="ABC_tran"/>
    <property type="match status" value="1"/>
</dbReference>
<keyword evidence="13" id="KW-1185">Reference proteome</keyword>
<dbReference type="GO" id="GO:0034040">
    <property type="term" value="F:ATPase-coupled lipid transmembrane transporter activity"/>
    <property type="evidence" value="ECO:0007669"/>
    <property type="project" value="TreeGrafter"/>
</dbReference>
<evidence type="ECO:0000313" key="12">
    <source>
        <dbReference type="EMBL" id="GGD67649.1"/>
    </source>
</evidence>
<dbReference type="PROSITE" id="PS50929">
    <property type="entry name" value="ABC_TM1F"/>
    <property type="match status" value="1"/>
</dbReference>
<keyword evidence="6 12" id="KW-0067">ATP-binding</keyword>
<dbReference type="GO" id="GO:0005524">
    <property type="term" value="F:ATP binding"/>
    <property type="evidence" value="ECO:0007669"/>
    <property type="project" value="UniProtKB-KW"/>
</dbReference>
<evidence type="ECO:0000313" key="13">
    <source>
        <dbReference type="Proteomes" id="UP000612349"/>
    </source>
</evidence>
<dbReference type="AlphaFoldDB" id="A0A917DSS3"/>
<feature type="transmembrane region" description="Helical" evidence="9">
    <location>
        <begin position="76"/>
        <end position="105"/>
    </location>
</feature>
<dbReference type="SUPFAM" id="SSF52540">
    <property type="entry name" value="P-loop containing nucleoside triphosphate hydrolases"/>
    <property type="match status" value="1"/>
</dbReference>
<dbReference type="Gene3D" id="3.40.50.300">
    <property type="entry name" value="P-loop containing nucleotide triphosphate hydrolases"/>
    <property type="match status" value="1"/>
</dbReference>